<dbReference type="PROSITE" id="PS00211">
    <property type="entry name" value="ABC_TRANSPORTER_1"/>
    <property type="match status" value="1"/>
</dbReference>
<keyword evidence="3" id="KW-1003">Cell membrane</keyword>
<feature type="transmembrane region" description="Helical" evidence="11">
    <location>
        <begin position="67"/>
        <end position="87"/>
    </location>
</feature>
<sequence length="587" mass="61891">MTATTVTITRPGGSRFRPILALLGPHRPLLLVAIASGIAHHLVVLASAGVGAWVVSRAITGATPDDLRGGLIALGLLLPFLALTPWLESYLAHVAAFRVLADVRGRVYAAFERLAPGYLLQRRSGDLGTAAISDVEQLELWFAHTLSPLISAVTVPVAALTALAAFHPALAAALAPALILLALLPAWLRKRAAAQGAKLRAELGELNAEAVDTLQGLRELLTSGAGARQLDRLAGHDQRLLDAKLAHGRRSGLEHAVTNAATTLGLLAVLVTAALLTSAGSLQPALFPVAVVLAATTFAPVIAVTDVARDLNLVIAAGDRIMTILGTPAPVTDRVTVPPPGPIEPRVRFDDVRFRYAPDLPEAITGVTLDLAPGETLALVGHSGAGKSTCASLLMRMWDVTAGAITIGGHDVRDFPQEDLRRLITLVPQDVYLFNIPLRDNIRLGRPNATDDEVETAARAAHAHDFITALPDGYDTLPGELGARLSGGQRQRIAIARALLKDAPILIMDEAVSNLDAESEQEVAAAMTAARHDRTTLIIAHRLSTIRTADRIIVLDGGGVAETGTHAELIDRDGAYTRLLATQLGDR</sequence>
<comment type="subcellular location">
    <subcellularLocation>
        <location evidence="1">Cell inner membrane</location>
        <topology evidence="1">Multi-pass membrane protein</topology>
    </subcellularLocation>
</comment>
<keyword evidence="2" id="KW-0813">Transport</keyword>
<dbReference type="InterPro" id="IPR011527">
    <property type="entry name" value="ABC1_TM_dom"/>
</dbReference>
<dbReference type="PROSITE" id="PS50893">
    <property type="entry name" value="ABC_TRANSPORTER_2"/>
    <property type="match status" value="1"/>
</dbReference>
<dbReference type="Pfam" id="PF00005">
    <property type="entry name" value="ABC_tran"/>
    <property type="match status" value="1"/>
</dbReference>
<proteinExistence type="inferred from homology"/>
<evidence type="ECO:0000256" key="4">
    <source>
        <dbReference type="ARBA" id="ARBA00022519"/>
    </source>
</evidence>
<feature type="transmembrane region" description="Helical" evidence="11">
    <location>
        <begin position="256"/>
        <end position="279"/>
    </location>
</feature>
<dbReference type="GO" id="GO:0005886">
    <property type="term" value="C:plasma membrane"/>
    <property type="evidence" value="ECO:0007669"/>
    <property type="project" value="UniProtKB-SubCell"/>
</dbReference>
<dbReference type="InterPro" id="IPR039421">
    <property type="entry name" value="Type_1_exporter"/>
</dbReference>
<dbReference type="PANTHER" id="PTHR24221">
    <property type="entry name" value="ATP-BINDING CASSETTE SUB-FAMILY B"/>
    <property type="match status" value="1"/>
</dbReference>
<dbReference type="RefSeq" id="WP_185107303.1">
    <property type="nucleotide sequence ID" value="NZ_JACHMI010000001.1"/>
</dbReference>
<dbReference type="GO" id="GO:0034775">
    <property type="term" value="P:glutathione transmembrane transport"/>
    <property type="evidence" value="ECO:0007669"/>
    <property type="project" value="InterPro"/>
</dbReference>
<dbReference type="SUPFAM" id="SSF52540">
    <property type="entry name" value="P-loop containing nucleoside triphosphate hydrolases"/>
    <property type="match status" value="1"/>
</dbReference>
<keyword evidence="9 11" id="KW-0472">Membrane</keyword>
<evidence type="ECO:0000256" key="1">
    <source>
        <dbReference type="ARBA" id="ARBA00004429"/>
    </source>
</evidence>
<keyword evidence="4" id="KW-0997">Cell inner membrane</keyword>
<evidence type="ECO:0000256" key="7">
    <source>
        <dbReference type="ARBA" id="ARBA00022840"/>
    </source>
</evidence>
<evidence type="ECO:0000256" key="3">
    <source>
        <dbReference type="ARBA" id="ARBA00022475"/>
    </source>
</evidence>
<dbReference type="InterPro" id="IPR003439">
    <property type="entry name" value="ABC_transporter-like_ATP-bd"/>
</dbReference>
<dbReference type="Gene3D" id="3.40.50.300">
    <property type="entry name" value="P-loop containing nucleotide triphosphate hydrolases"/>
    <property type="match status" value="1"/>
</dbReference>
<feature type="domain" description="ABC transmembrane type-1" evidence="13">
    <location>
        <begin position="31"/>
        <end position="313"/>
    </location>
</feature>
<keyword evidence="5 11" id="KW-0812">Transmembrane</keyword>
<dbReference type="GO" id="GO:0005524">
    <property type="term" value="F:ATP binding"/>
    <property type="evidence" value="ECO:0007669"/>
    <property type="project" value="UniProtKB-KW"/>
</dbReference>
<feature type="domain" description="ABC transporter" evidence="12">
    <location>
        <begin position="347"/>
        <end position="582"/>
    </location>
</feature>
<dbReference type="SMART" id="SM00382">
    <property type="entry name" value="AAA"/>
    <property type="match status" value="1"/>
</dbReference>
<dbReference type="InterPro" id="IPR003593">
    <property type="entry name" value="AAA+_ATPase"/>
</dbReference>
<evidence type="ECO:0000313" key="14">
    <source>
        <dbReference type="EMBL" id="MBB6553229.1"/>
    </source>
</evidence>
<dbReference type="InterPro" id="IPR014223">
    <property type="entry name" value="ABC_CydC/D"/>
</dbReference>
<keyword evidence="7" id="KW-0067">ATP-binding</keyword>
<keyword evidence="6" id="KW-0547">Nucleotide-binding</keyword>
<dbReference type="NCBIfam" id="TIGR02868">
    <property type="entry name" value="CydC"/>
    <property type="match status" value="1"/>
</dbReference>
<dbReference type="Pfam" id="PF00664">
    <property type="entry name" value="ABC_membrane"/>
    <property type="match status" value="1"/>
</dbReference>
<dbReference type="Proteomes" id="UP000565579">
    <property type="component" value="Unassembled WGS sequence"/>
</dbReference>
<feature type="transmembrane region" description="Helical" evidence="11">
    <location>
        <begin position="29"/>
        <end position="55"/>
    </location>
</feature>
<name>A0A7X0U389_9ACTN</name>
<dbReference type="PROSITE" id="PS50929">
    <property type="entry name" value="ABC_TM1F"/>
    <property type="match status" value="1"/>
</dbReference>
<evidence type="ECO:0000256" key="11">
    <source>
        <dbReference type="SAM" id="Phobius"/>
    </source>
</evidence>
<dbReference type="InterPro" id="IPR036640">
    <property type="entry name" value="ABC1_TM_sf"/>
</dbReference>
<dbReference type="GO" id="GO:0045454">
    <property type="term" value="P:cell redox homeostasis"/>
    <property type="evidence" value="ECO:0007669"/>
    <property type="project" value="InterPro"/>
</dbReference>
<evidence type="ECO:0000256" key="9">
    <source>
        <dbReference type="ARBA" id="ARBA00023136"/>
    </source>
</evidence>
<evidence type="ECO:0000256" key="5">
    <source>
        <dbReference type="ARBA" id="ARBA00022692"/>
    </source>
</evidence>
<dbReference type="InterPro" id="IPR017871">
    <property type="entry name" value="ABC_transporter-like_CS"/>
</dbReference>
<dbReference type="FunFam" id="3.40.50.300:FF:000221">
    <property type="entry name" value="Multidrug ABC transporter ATP-binding protein"/>
    <property type="match status" value="1"/>
</dbReference>
<dbReference type="AlphaFoldDB" id="A0A7X0U389"/>
<dbReference type="InterPro" id="IPR027417">
    <property type="entry name" value="P-loop_NTPase"/>
</dbReference>
<feature type="transmembrane region" description="Helical" evidence="11">
    <location>
        <begin position="165"/>
        <end position="188"/>
    </location>
</feature>
<dbReference type="GO" id="GO:0140359">
    <property type="term" value="F:ABC-type transporter activity"/>
    <property type="evidence" value="ECO:0007669"/>
    <property type="project" value="InterPro"/>
</dbReference>
<evidence type="ECO:0000256" key="2">
    <source>
        <dbReference type="ARBA" id="ARBA00022448"/>
    </source>
</evidence>
<evidence type="ECO:0000259" key="12">
    <source>
        <dbReference type="PROSITE" id="PS50893"/>
    </source>
</evidence>
<feature type="transmembrane region" description="Helical" evidence="11">
    <location>
        <begin position="285"/>
        <end position="304"/>
    </location>
</feature>
<reference evidence="14 15" key="1">
    <citation type="submission" date="2020-08" db="EMBL/GenBank/DDBJ databases">
        <title>Sequencing the genomes of 1000 actinobacteria strains.</title>
        <authorList>
            <person name="Klenk H.-P."/>
        </authorList>
    </citation>
    <scope>NUCLEOTIDE SEQUENCE [LARGE SCALE GENOMIC DNA]</scope>
    <source>
        <strain evidence="14 15">DSM 43768</strain>
    </source>
</reference>
<dbReference type="EMBL" id="JACHMI010000001">
    <property type="protein sequence ID" value="MBB6553229.1"/>
    <property type="molecule type" value="Genomic_DNA"/>
</dbReference>
<dbReference type="Gene3D" id="1.20.1560.10">
    <property type="entry name" value="ABC transporter type 1, transmembrane domain"/>
    <property type="match status" value="1"/>
</dbReference>
<evidence type="ECO:0000313" key="15">
    <source>
        <dbReference type="Proteomes" id="UP000565579"/>
    </source>
</evidence>
<dbReference type="GO" id="GO:0016887">
    <property type="term" value="F:ATP hydrolysis activity"/>
    <property type="evidence" value="ECO:0007669"/>
    <property type="project" value="InterPro"/>
</dbReference>
<accession>A0A7X0U389</accession>
<comment type="caution">
    <text evidence="14">The sequence shown here is derived from an EMBL/GenBank/DDBJ whole genome shotgun (WGS) entry which is preliminary data.</text>
</comment>
<dbReference type="SUPFAM" id="SSF90123">
    <property type="entry name" value="ABC transporter transmembrane region"/>
    <property type="match status" value="1"/>
</dbReference>
<keyword evidence="8 11" id="KW-1133">Transmembrane helix</keyword>
<keyword evidence="15" id="KW-1185">Reference proteome</keyword>
<evidence type="ECO:0000259" key="13">
    <source>
        <dbReference type="PROSITE" id="PS50929"/>
    </source>
</evidence>
<gene>
    <name evidence="14" type="ORF">HD593_008024</name>
</gene>
<evidence type="ECO:0000256" key="10">
    <source>
        <dbReference type="ARBA" id="ARBA00023455"/>
    </source>
</evidence>
<evidence type="ECO:0000256" key="6">
    <source>
        <dbReference type="ARBA" id="ARBA00022741"/>
    </source>
</evidence>
<protein>
    <submittedName>
        <fullName evidence="14">Thiol reductant ABC exporter CydC subunit</fullName>
    </submittedName>
</protein>
<dbReference type="PANTHER" id="PTHR24221:SF654">
    <property type="entry name" value="ATP-BINDING CASSETTE SUB-FAMILY B MEMBER 6"/>
    <property type="match status" value="1"/>
</dbReference>
<evidence type="ECO:0000256" key="8">
    <source>
        <dbReference type="ARBA" id="ARBA00022989"/>
    </source>
</evidence>
<organism evidence="14 15">
    <name type="scientific">Nonomuraea rubra</name>
    <dbReference type="NCBI Taxonomy" id="46180"/>
    <lineage>
        <taxon>Bacteria</taxon>
        <taxon>Bacillati</taxon>
        <taxon>Actinomycetota</taxon>
        <taxon>Actinomycetes</taxon>
        <taxon>Streptosporangiales</taxon>
        <taxon>Streptosporangiaceae</taxon>
        <taxon>Nonomuraea</taxon>
    </lineage>
</organism>
<comment type="similarity">
    <text evidence="10">Belongs to the ABC transporter superfamily. Siderophore-Fe(3+) uptake transporter (SIUT) (TC 3.A.1.21) family.</text>
</comment>